<feature type="domain" description="RES" evidence="1">
    <location>
        <begin position="80"/>
        <end position="226"/>
    </location>
</feature>
<evidence type="ECO:0000313" key="2">
    <source>
        <dbReference type="EMBL" id="SFM60184.1"/>
    </source>
</evidence>
<dbReference type="EMBL" id="FOUT01000001">
    <property type="protein sequence ID" value="SFM60184.1"/>
    <property type="molecule type" value="Genomic_DNA"/>
</dbReference>
<dbReference type="InterPro" id="IPR014914">
    <property type="entry name" value="RES_dom"/>
</dbReference>
<reference evidence="3" key="1">
    <citation type="submission" date="2016-10" db="EMBL/GenBank/DDBJ databases">
        <authorList>
            <person name="Varghese N."/>
            <person name="Submissions S."/>
        </authorList>
    </citation>
    <scope>NUCLEOTIDE SEQUENCE [LARGE SCALE GENOMIC DNA]</scope>
    <source>
        <strain evidence="3">DSM 4002</strain>
    </source>
</reference>
<name>A0A1I4S7C0_9FLAO</name>
<proteinExistence type="predicted"/>
<dbReference type="RefSeq" id="WP_024981479.1">
    <property type="nucleotide sequence ID" value="NZ_CBCRUM010000004.1"/>
</dbReference>
<keyword evidence="3" id="KW-1185">Reference proteome</keyword>
<organism evidence="2 3">
    <name type="scientific">Flavobacterium succinicans</name>
    <dbReference type="NCBI Taxonomy" id="29536"/>
    <lineage>
        <taxon>Bacteria</taxon>
        <taxon>Pseudomonadati</taxon>
        <taxon>Bacteroidota</taxon>
        <taxon>Flavobacteriia</taxon>
        <taxon>Flavobacteriales</taxon>
        <taxon>Flavobacteriaceae</taxon>
        <taxon>Flavobacterium</taxon>
    </lineage>
</organism>
<accession>A0A1I4S7C0</accession>
<protein>
    <submittedName>
        <fullName evidence="2">RES domain-containing protein</fullName>
    </submittedName>
</protein>
<dbReference type="Pfam" id="PF08808">
    <property type="entry name" value="RES"/>
    <property type="match status" value="1"/>
</dbReference>
<evidence type="ECO:0000313" key="3">
    <source>
        <dbReference type="Proteomes" id="UP000182961"/>
    </source>
</evidence>
<gene>
    <name evidence="2" type="ORF">SAMN05444143_101698</name>
</gene>
<dbReference type="Proteomes" id="UP000182961">
    <property type="component" value="Unassembled WGS sequence"/>
</dbReference>
<dbReference type="eggNOG" id="ENOG502ZQA0">
    <property type="taxonomic scope" value="Bacteria"/>
</dbReference>
<evidence type="ECO:0000259" key="1">
    <source>
        <dbReference type="Pfam" id="PF08808"/>
    </source>
</evidence>
<dbReference type="AlphaFoldDB" id="A0A1I4S7C0"/>
<sequence>MDFEKLIIDSKQKDISTLKEEISQIMLDKRYTTDIFTTFTFNGFYRARKHNNVKGNFVDGTLFEFINEKEFWNPPIEFAKLGRCNNDGESMFYCSGDFITAVLEVKPEVGDYITIANFSNFYTDSVPQFRINPIGKTYLVKIPNLQNLFDGYILDESQYEIENFLDKLFHQDVDDNELYKYKLSVAVSQIFMTDGTHRKKSLIQTDGLLYPSIIRNQKSYCFALKPWWVHCFFEITTIQTIQVIEKGKDFLKLKLLRNGRVKGEKIYPADFFDIEWKIPPVKPENTERIEF</sequence>